<dbReference type="AlphaFoldDB" id="A0A2V5II86"/>
<dbReference type="SUPFAM" id="SSF51322">
    <property type="entry name" value="Cyanovirin-N"/>
    <property type="match status" value="1"/>
</dbReference>
<evidence type="ECO:0000313" key="4">
    <source>
        <dbReference type="Proteomes" id="UP000248817"/>
    </source>
</evidence>
<feature type="signal peptide" evidence="1">
    <location>
        <begin position="1"/>
        <end position="19"/>
    </location>
</feature>
<dbReference type="SMART" id="SM01111">
    <property type="entry name" value="CVNH"/>
    <property type="match status" value="1"/>
</dbReference>
<organism evidence="3 4">
    <name type="scientific">Aspergillus indologenus CBS 114.80</name>
    <dbReference type="NCBI Taxonomy" id="1450541"/>
    <lineage>
        <taxon>Eukaryota</taxon>
        <taxon>Fungi</taxon>
        <taxon>Dikarya</taxon>
        <taxon>Ascomycota</taxon>
        <taxon>Pezizomycotina</taxon>
        <taxon>Eurotiomycetes</taxon>
        <taxon>Eurotiomycetidae</taxon>
        <taxon>Eurotiales</taxon>
        <taxon>Aspergillaceae</taxon>
        <taxon>Aspergillus</taxon>
        <taxon>Aspergillus subgen. Circumdati</taxon>
    </lineage>
</organism>
<dbReference type="Pfam" id="PF08881">
    <property type="entry name" value="CVNH"/>
    <property type="match status" value="1"/>
</dbReference>
<proteinExistence type="predicted"/>
<evidence type="ECO:0000259" key="2">
    <source>
        <dbReference type="SMART" id="SM01111"/>
    </source>
</evidence>
<dbReference type="InterPro" id="IPR011058">
    <property type="entry name" value="Cyanovirin-N"/>
</dbReference>
<dbReference type="PROSITE" id="PS51257">
    <property type="entry name" value="PROKAR_LIPOPROTEIN"/>
    <property type="match status" value="1"/>
</dbReference>
<protein>
    <recommendedName>
        <fullName evidence="2">Cyanovirin-N domain-containing protein</fullName>
    </recommendedName>
</protein>
<evidence type="ECO:0000313" key="3">
    <source>
        <dbReference type="EMBL" id="PYI36405.1"/>
    </source>
</evidence>
<feature type="chain" id="PRO_5015891334" description="Cyanovirin-N domain-containing protein" evidence="1">
    <location>
        <begin position="20"/>
        <end position="125"/>
    </location>
</feature>
<reference evidence="3 4" key="1">
    <citation type="submission" date="2018-02" db="EMBL/GenBank/DDBJ databases">
        <title>The genomes of Aspergillus section Nigri reveals drivers in fungal speciation.</title>
        <authorList>
            <consortium name="DOE Joint Genome Institute"/>
            <person name="Vesth T.C."/>
            <person name="Nybo J."/>
            <person name="Theobald S."/>
            <person name="Brandl J."/>
            <person name="Frisvad J.C."/>
            <person name="Nielsen K.F."/>
            <person name="Lyhne E.K."/>
            <person name="Kogle M.E."/>
            <person name="Kuo A."/>
            <person name="Riley R."/>
            <person name="Clum A."/>
            <person name="Nolan M."/>
            <person name="Lipzen A."/>
            <person name="Salamov A."/>
            <person name="Henrissat B."/>
            <person name="Wiebenga A."/>
            <person name="De vries R.P."/>
            <person name="Grigoriev I.V."/>
            <person name="Mortensen U.H."/>
            <person name="Andersen M.R."/>
            <person name="Baker S.E."/>
        </authorList>
    </citation>
    <scope>NUCLEOTIDE SEQUENCE [LARGE SCALE GENOMIC DNA]</scope>
    <source>
        <strain evidence="3 4">CBS 114.80</strain>
    </source>
</reference>
<dbReference type="EMBL" id="KZ825465">
    <property type="protein sequence ID" value="PYI36405.1"/>
    <property type="molecule type" value="Genomic_DNA"/>
</dbReference>
<evidence type="ECO:0000256" key="1">
    <source>
        <dbReference type="SAM" id="SignalP"/>
    </source>
</evidence>
<gene>
    <name evidence="3" type="ORF">BP00DRAFT_441977</name>
</gene>
<accession>A0A2V5II86</accession>
<sequence length="125" mass="13776">MQTLWKVSIFLVAIQRASAGGNFASSCRDVTLSKAGLLEAQCYDSSQEIWVLTALELQDCYANYNGSFVAAIDGDENCKMIQLHDNRYMAISECQESGNDAASEDQLVDLNDHVVNIDGHLHCLE</sequence>
<name>A0A2V5II86_9EURO</name>
<dbReference type="Proteomes" id="UP000248817">
    <property type="component" value="Unassembled WGS sequence"/>
</dbReference>
<feature type="domain" description="Cyanovirin-N" evidence="2">
    <location>
        <begin position="22"/>
        <end position="123"/>
    </location>
</feature>
<keyword evidence="1" id="KW-0732">Signal</keyword>
<dbReference type="Gene3D" id="2.30.60.10">
    <property type="entry name" value="Cyanovirin-N"/>
    <property type="match status" value="1"/>
</dbReference>
<keyword evidence="4" id="KW-1185">Reference proteome</keyword>
<dbReference type="InterPro" id="IPR036673">
    <property type="entry name" value="Cyanovirin-N_sf"/>
</dbReference>